<name>A0A6M2BPR6_9GAMM</name>
<dbReference type="InterPro" id="IPR046336">
    <property type="entry name" value="Lon_prtase_N_sf"/>
</dbReference>
<dbReference type="EMBL" id="JAAMOW010000003">
    <property type="protein sequence ID" value="NGY04602.1"/>
    <property type="molecule type" value="Genomic_DNA"/>
</dbReference>
<dbReference type="InterPro" id="IPR015947">
    <property type="entry name" value="PUA-like_sf"/>
</dbReference>
<comment type="caution">
    <text evidence="2">The sequence shown here is derived from an EMBL/GenBank/DDBJ whole genome shotgun (WGS) entry which is preliminary data.</text>
</comment>
<dbReference type="Gene3D" id="1.10.4060.10">
    <property type="entry name" value="BPP1347 like domain"/>
    <property type="match status" value="1"/>
</dbReference>
<dbReference type="PANTHER" id="PTHR46732:SF8">
    <property type="entry name" value="ATP-DEPENDENT PROTEASE LA (LON) DOMAIN PROTEIN"/>
    <property type="match status" value="1"/>
</dbReference>
<gene>
    <name evidence="2" type="ORF">G7Y85_07495</name>
</gene>
<accession>A0A6M2BPR6</accession>
<feature type="domain" description="Lon N-terminal" evidence="1">
    <location>
        <begin position="3"/>
        <end position="193"/>
    </location>
</feature>
<dbReference type="AlphaFoldDB" id="A0A6M2BPR6"/>
<organism evidence="2 3">
    <name type="scientific">Solimonas terrae</name>
    <dbReference type="NCBI Taxonomy" id="1396819"/>
    <lineage>
        <taxon>Bacteria</taxon>
        <taxon>Pseudomonadati</taxon>
        <taxon>Pseudomonadota</taxon>
        <taxon>Gammaproteobacteria</taxon>
        <taxon>Nevskiales</taxon>
        <taxon>Nevskiaceae</taxon>
        <taxon>Solimonas</taxon>
    </lineage>
</organism>
<dbReference type="Proteomes" id="UP000472676">
    <property type="component" value="Unassembled WGS sequence"/>
</dbReference>
<sequence>MRTQEIPIFPLGTVLFPAGRLPLRIFEPRYVDMTRRCIADDAPFGVCLIRGGYETGVPAIPWPTGCSARIAEWDVPGAGLFTIVAEGETVFRIRSRRTTMTGLIIAEIEWCEAPAPMPVPDRHASLVNLLRSLIDDIGAERFPAPPRFEDAGWVGCRLAELLPVVPERKQALLELDDPLQRLDALTGLIKTLRD</sequence>
<dbReference type="PROSITE" id="PS51787">
    <property type="entry name" value="LON_N"/>
    <property type="match status" value="1"/>
</dbReference>
<dbReference type="SUPFAM" id="SSF88697">
    <property type="entry name" value="PUA domain-like"/>
    <property type="match status" value="1"/>
</dbReference>
<evidence type="ECO:0000313" key="2">
    <source>
        <dbReference type="EMBL" id="NGY04602.1"/>
    </source>
</evidence>
<dbReference type="Pfam" id="PF02190">
    <property type="entry name" value="LON_substr_bdg"/>
    <property type="match status" value="1"/>
</dbReference>
<reference evidence="2 3" key="1">
    <citation type="journal article" date="2014" name="Int. J. Syst. Evol. Microbiol.">
        <title>Solimonas terrae sp. nov., isolated from soil.</title>
        <authorList>
            <person name="Kim S.J."/>
            <person name="Moon J.Y."/>
            <person name="Weon H.Y."/>
            <person name="Ahn J.H."/>
            <person name="Chen W.M."/>
            <person name="Kwon S.W."/>
        </authorList>
    </citation>
    <scope>NUCLEOTIDE SEQUENCE [LARGE SCALE GENOMIC DNA]</scope>
    <source>
        <strain evidence="2 3">KIS83-12</strain>
    </source>
</reference>
<evidence type="ECO:0000313" key="3">
    <source>
        <dbReference type="Proteomes" id="UP000472676"/>
    </source>
</evidence>
<dbReference type="InterPro" id="IPR003111">
    <property type="entry name" value="Lon_prtase_N"/>
</dbReference>
<protein>
    <submittedName>
        <fullName evidence="2">Peptidase S16</fullName>
    </submittedName>
</protein>
<proteinExistence type="predicted"/>
<dbReference type="SMART" id="SM00464">
    <property type="entry name" value="LON"/>
    <property type="match status" value="1"/>
</dbReference>
<dbReference type="RefSeq" id="WP_166254282.1">
    <property type="nucleotide sequence ID" value="NZ_JAAMOW010000003.1"/>
</dbReference>
<dbReference type="Gene3D" id="2.30.130.40">
    <property type="entry name" value="LON domain-like"/>
    <property type="match status" value="1"/>
</dbReference>
<evidence type="ECO:0000259" key="1">
    <source>
        <dbReference type="PROSITE" id="PS51787"/>
    </source>
</evidence>
<keyword evidence="3" id="KW-1185">Reference proteome</keyword>
<dbReference type="PANTHER" id="PTHR46732">
    <property type="entry name" value="ATP-DEPENDENT PROTEASE LA (LON) DOMAIN PROTEIN"/>
    <property type="match status" value="1"/>
</dbReference>